<feature type="compositionally biased region" description="Low complexity" evidence="14">
    <location>
        <begin position="72"/>
        <end position="95"/>
    </location>
</feature>
<dbReference type="CDD" id="cd23014">
    <property type="entry name" value="Dkk3_N_Cys1"/>
    <property type="match status" value="1"/>
</dbReference>
<dbReference type="Ensembl" id="ENSANIT00000004385.1">
    <property type="protein sequence ID" value="ENSANIP00000004246.1"/>
    <property type="gene ID" value="ENSANIG00000002890.1"/>
</dbReference>
<evidence type="ECO:0000256" key="3">
    <source>
        <dbReference type="ARBA" id="ARBA00022473"/>
    </source>
</evidence>
<keyword evidence="6" id="KW-0732">Signal</keyword>
<feature type="compositionally biased region" description="Pro residues" evidence="14">
    <location>
        <begin position="42"/>
        <end position="53"/>
    </location>
</feature>
<accession>A0A8B9M9K4</accession>
<evidence type="ECO:0000256" key="11">
    <source>
        <dbReference type="ARBA" id="ARBA00064421"/>
    </source>
</evidence>
<evidence type="ECO:0000256" key="2">
    <source>
        <dbReference type="ARBA" id="ARBA00010842"/>
    </source>
</evidence>
<feature type="coiled-coil region" evidence="13">
    <location>
        <begin position="190"/>
        <end position="224"/>
    </location>
</feature>
<dbReference type="Pfam" id="PF06607">
    <property type="entry name" value="Prokineticin"/>
    <property type="match status" value="1"/>
</dbReference>
<dbReference type="Proteomes" id="UP000694541">
    <property type="component" value="Unplaced"/>
</dbReference>
<feature type="region of interest" description="Disordered" evidence="14">
    <location>
        <begin position="42"/>
        <end position="154"/>
    </location>
</feature>
<dbReference type="InterPro" id="IPR047301">
    <property type="entry name" value="Dkk3_N"/>
</dbReference>
<feature type="domain" description="Dickkopf N-terminal cysteine-rich" evidence="15">
    <location>
        <begin position="285"/>
        <end position="336"/>
    </location>
</feature>
<evidence type="ECO:0000313" key="17">
    <source>
        <dbReference type="Ensembl" id="ENSANIP00000004246.1"/>
    </source>
</evidence>
<evidence type="ECO:0000259" key="15">
    <source>
        <dbReference type="Pfam" id="PF04706"/>
    </source>
</evidence>
<sequence length="498" mass="53933">MAMSGSSHHPLRIKPVRKINRRKASGLNGNLALLLSLSISPPPAPAPFLPAPPSRAEAFCPSPAPRLASLTPRAAGSSRGAAGAGPALWGRRCGAAGAGPGQRGPALRSRRAAPRSRAGAAEPPAAALPRPAPPPRRQPAPLRSSGGSGATGMRRGAGPRWLLLAALLGTLCCAAAGGGRRRAASLGEMLREVEALMEDTQYKLRNAVQEMEAEEEGAKKLSEVNFENLPPNYHNESNTETRIGNKTVQTHQEIDKVTDNNTGTTVFSETVITSVKDGENKRNHECIIDEDCETGKYCQFSTFEYKYKCQLCKTQHTHCSRDVECCGDQLCVWGECRKSTSKGENGTICENQHDCNPGMCCAFQKELLFPVCTPLPEEGEPCHDPSNRLLNLITWELEPDGVLERCPCASGLICQPQSHSTTSVCELSANETRNNEKEDPLTMDEMPFLSLIPRDILSDYEESSVIQEVRKELESLEDQAGLKPEPDSARDLFLGDEI</sequence>
<keyword evidence="4" id="KW-0964">Secreted</keyword>
<proteinExistence type="inferred from homology"/>
<dbReference type="GO" id="GO:0048019">
    <property type="term" value="F:receptor antagonist activity"/>
    <property type="evidence" value="ECO:0007669"/>
    <property type="project" value="TreeGrafter"/>
</dbReference>
<dbReference type="Pfam" id="PF04706">
    <property type="entry name" value="Dickkopf_N"/>
    <property type="match status" value="1"/>
</dbReference>
<dbReference type="FunFam" id="2.10.80.10:FF:000003">
    <property type="entry name" value="Dickkopf WNT-signaling pathway inhibitor 3"/>
    <property type="match status" value="1"/>
</dbReference>
<dbReference type="AlphaFoldDB" id="A0A8B9M9K4"/>
<evidence type="ECO:0000256" key="6">
    <source>
        <dbReference type="ARBA" id="ARBA00022729"/>
    </source>
</evidence>
<evidence type="ECO:0000259" key="16">
    <source>
        <dbReference type="Pfam" id="PF06607"/>
    </source>
</evidence>
<evidence type="ECO:0000256" key="7">
    <source>
        <dbReference type="ARBA" id="ARBA00023054"/>
    </source>
</evidence>
<feature type="compositionally biased region" description="Low complexity" evidence="14">
    <location>
        <begin position="115"/>
        <end position="129"/>
    </location>
</feature>
<organism evidence="17 18">
    <name type="scientific">Accipiter nisus</name>
    <name type="common">Eurasian sparrowhawk</name>
    <dbReference type="NCBI Taxonomy" id="211598"/>
    <lineage>
        <taxon>Eukaryota</taxon>
        <taxon>Metazoa</taxon>
        <taxon>Chordata</taxon>
        <taxon>Craniata</taxon>
        <taxon>Vertebrata</taxon>
        <taxon>Euteleostomi</taxon>
        <taxon>Archelosauria</taxon>
        <taxon>Archosauria</taxon>
        <taxon>Dinosauria</taxon>
        <taxon>Saurischia</taxon>
        <taxon>Theropoda</taxon>
        <taxon>Coelurosauria</taxon>
        <taxon>Aves</taxon>
        <taxon>Neognathae</taxon>
        <taxon>Neoaves</taxon>
        <taxon>Telluraves</taxon>
        <taxon>Accipitrimorphae</taxon>
        <taxon>Accipitriformes</taxon>
        <taxon>Accipitridae</taxon>
        <taxon>Accipitrinae</taxon>
        <taxon>Accipiter</taxon>
    </lineage>
</organism>
<keyword evidence="5" id="KW-0879">Wnt signaling pathway</keyword>
<evidence type="ECO:0000256" key="14">
    <source>
        <dbReference type="SAM" id="MobiDB-lite"/>
    </source>
</evidence>
<dbReference type="InterPro" id="IPR047300">
    <property type="entry name" value="Dkk3_Cys2"/>
</dbReference>
<dbReference type="PANTHER" id="PTHR12113">
    <property type="entry name" value="DICKKOPF3-LIKE 3"/>
    <property type="match status" value="1"/>
</dbReference>
<keyword evidence="7 13" id="KW-0175">Coiled coil</keyword>
<reference evidence="17" key="1">
    <citation type="submission" date="2025-08" db="UniProtKB">
        <authorList>
            <consortium name="Ensembl"/>
        </authorList>
    </citation>
    <scope>IDENTIFICATION</scope>
</reference>
<evidence type="ECO:0000256" key="13">
    <source>
        <dbReference type="SAM" id="Coils"/>
    </source>
</evidence>
<dbReference type="GO" id="GO:0090090">
    <property type="term" value="P:negative regulation of canonical Wnt signaling pathway"/>
    <property type="evidence" value="ECO:0007669"/>
    <property type="project" value="TreeGrafter"/>
</dbReference>
<dbReference type="InterPro" id="IPR006796">
    <property type="entry name" value="Dickkopf_N"/>
</dbReference>
<evidence type="ECO:0000313" key="18">
    <source>
        <dbReference type="Proteomes" id="UP000694541"/>
    </source>
</evidence>
<dbReference type="GO" id="GO:0005615">
    <property type="term" value="C:extracellular space"/>
    <property type="evidence" value="ECO:0007669"/>
    <property type="project" value="TreeGrafter"/>
</dbReference>
<comment type="function">
    <text evidence="10">Antagonizes canonical Wnt signaling by inhibiting LRP5/6 interaction with Wnt and by forming a ternary complex with the transmembrane protein KREMEN that promotes internalization of LRP5/6. DKKs play an important role in vertebrate development, where they locally inhibit Wnt regulated processes such as antero-posterior axial patterning, limb development, somitogenesis and eye formation. In the adult, Dkks are implicated in bone formation and bone disease, cancer and Alzheimer disease.</text>
</comment>
<protein>
    <recommendedName>
        <fullName evidence="12">Dickkopf-related protein 3</fullName>
    </recommendedName>
</protein>
<reference evidence="17" key="2">
    <citation type="submission" date="2025-09" db="UniProtKB">
        <authorList>
            <consortium name="Ensembl"/>
        </authorList>
    </citation>
    <scope>IDENTIFICATION</scope>
</reference>
<comment type="subcellular location">
    <subcellularLocation>
        <location evidence="1">Secreted</location>
    </subcellularLocation>
</comment>
<dbReference type="CDD" id="cd23274">
    <property type="entry name" value="Dkk3_Cys2"/>
    <property type="match status" value="1"/>
</dbReference>
<comment type="similarity">
    <text evidence="2">Belongs to the dickkopf family.</text>
</comment>
<dbReference type="GO" id="GO:0016055">
    <property type="term" value="P:Wnt signaling pathway"/>
    <property type="evidence" value="ECO:0007669"/>
    <property type="project" value="UniProtKB-KW"/>
</dbReference>
<feature type="region of interest" description="Disordered" evidence="14">
    <location>
        <begin position="474"/>
        <end position="498"/>
    </location>
</feature>
<dbReference type="GO" id="GO:0039706">
    <property type="term" value="F:co-receptor binding"/>
    <property type="evidence" value="ECO:0007669"/>
    <property type="project" value="TreeGrafter"/>
</dbReference>
<evidence type="ECO:0000256" key="12">
    <source>
        <dbReference type="ARBA" id="ARBA00068349"/>
    </source>
</evidence>
<comment type="subunit">
    <text evidence="11">Interacts with LRP5 and LRP6.</text>
</comment>
<evidence type="ECO:0000256" key="10">
    <source>
        <dbReference type="ARBA" id="ARBA00054161"/>
    </source>
</evidence>
<name>A0A8B9M9K4_9AVES</name>
<evidence type="ECO:0000256" key="5">
    <source>
        <dbReference type="ARBA" id="ARBA00022687"/>
    </source>
</evidence>
<keyword evidence="3" id="KW-0217">Developmental protein</keyword>
<keyword evidence="9" id="KW-0325">Glycoprotein</keyword>
<evidence type="ECO:0000256" key="4">
    <source>
        <dbReference type="ARBA" id="ARBA00022525"/>
    </source>
</evidence>
<evidence type="ECO:0000256" key="1">
    <source>
        <dbReference type="ARBA" id="ARBA00004613"/>
    </source>
</evidence>
<keyword evidence="18" id="KW-1185">Reference proteome</keyword>
<keyword evidence="8" id="KW-1015">Disulfide bond</keyword>
<dbReference type="InterPro" id="IPR023569">
    <property type="entry name" value="Prokineticin_domain"/>
</dbReference>
<feature type="domain" description="Prokineticin" evidence="16">
    <location>
        <begin position="348"/>
        <end position="419"/>
    </location>
</feature>
<evidence type="ECO:0000256" key="9">
    <source>
        <dbReference type="ARBA" id="ARBA00023180"/>
    </source>
</evidence>
<dbReference type="InterPro" id="IPR039863">
    <property type="entry name" value="DKK1-4"/>
</dbReference>
<dbReference type="Gene3D" id="2.10.80.10">
    <property type="entry name" value="Lipase, subunit A"/>
    <property type="match status" value="1"/>
</dbReference>
<dbReference type="PANTHER" id="PTHR12113:SF8">
    <property type="entry name" value="DICKKOPF-RELATED PROTEIN 3"/>
    <property type="match status" value="1"/>
</dbReference>
<evidence type="ECO:0000256" key="8">
    <source>
        <dbReference type="ARBA" id="ARBA00023157"/>
    </source>
</evidence>